<dbReference type="Gene3D" id="3.30.1820.10">
    <property type="entry name" value="Lp2179-like"/>
    <property type="match status" value="1"/>
</dbReference>
<dbReference type="Proteomes" id="UP001212401">
    <property type="component" value="Unassembled WGS sequence"/>
</dbReference>
<dbReference type="EMBL" id="JAKHMS010000020">
    <property type="protein sequence ID" value="MCZ3781977.1"/>
    <property type="molecule type" value="Genomic_DNA"/>
</dbReference>
<sequence>MQFVKTVQLQGDSDKYSISPDIKRYTLIDLGFEETKRGNFEYVGSVDTDNPFNPVAKLRILISADLTGFKMETVTGNGMRKINIFTHPRAKEFVEQYHFILKEMLKRNVFLVTKG</sequence>
<protein>
    <submittedName>
        <fullName evidence="1">DUF1831 domain-containing protein</fullName>
    </submittedName>
</protein>
<dbReference type="Proteomes" id="UP001527392">
    <property type="component" value="Unassembled WGS sequence"/>
</dbReference>
<evidence type="ECO:0000313" key="1">
    <source>
        <dbReference type="EMBL" id="MCZ3667964.1"/>
    </source>
</evidence>
<dbReference type="InterPro" id="IPR035942">
    <property type="entry name" value="Lp2179-like_sf"/>
</dbReference>
<organism evidence="1 3">
    <name type="scientific">Limosilactobacillus vaginalis</name>
    <dbReference type="NCBI Taxonomy" id="1633"/>
    <lineage>
        <taxon>Bacteria</taxon>
        <taxon>Bacillati</taxon>
        <taxon>Bacillota</taxon>
        <taxon>Bacilli</taxon>
        <taxon>Lactobacillales</taxon>
        <taxon>Lactobacillaceae</taxon>
        <taxon>Limosilactobacillus</taxon>
    </lineage>
</organism>
<dbReference type="EMBL" id="JAKHPH010000017">
    <property type="protein sequence ID" value="MCZ3667964.1"/>
    <property type="molecule type" value="Genomic_DNA"/>
</dbReference>
<evidence type="ECO:0000313" key="2">
    <source>
        <dbReference type="EMBL" id="MCZ3781977.1"/>
    </source>
</evidence>
<name>A0AAP3GE58_9LACO</name>
<evidence type="ECO:0000313" key="4">
    <source>
        <dbReference type="Proteomes" id="UP001527392"/>
    </source>
</evidence>
<dbReference type="InterPro" id="IPR014965">
    <property type="entry name" value="Amino_acid_metab_prot_put"/>
</dbReference>
<reference evidence="1 4" key="1">
    <citation type="submission" date="2022-01" db="EMBL/GenBank/DDBJ databases">
        <title>VMRC isolate genome collection.</title>
        <authorList>
            <person name="France M."/>
            <person name="Rutt L."/>
            <person name="Humphrys M."/>
            <person name="Ravel J."/>
        </authorList>
    </citation>
    <scope>NUCLEOTIDE SEQUENCE</scope>
    <source>
        <strain evidence="2 4">C0030B4</strain>
        <strain evidence="1">C0048A1</strain>
    </source>
</reference>
<proteinExistence type="predicted"/>
<evidence type="ECO:0000313" key="3">
    <source>
        <dbReference type="Proteomes" id="UP001212401"/>
    </source>
</evidence>
<dbReference type="Pfam" id="PF08866">
    <property type="entry name" value="DUF1831"/>
    <property type="match status" value="1"/>
</dbReference>
<dbReference type="AlphaFoldDB" id="A0AAP3GE58"/>
<gene>
    <name evidence="2" type="ORF">L2504_07505</name>
    <name evidence="1" type="ORF">L2724_06680</name>
</gene>
<dbReference type="SUPFAM" id="SSF160800">
    <property type="entry name" value="Lp2179-like"/>
    <property type="match status" value="1"/>
</dbReference>
<dbReference type="RefSeq" id="WP_003716849.1">
    <property type="nucleotide sequence ID" value="NZ_CAJFIS010000009.1"/>
</dbReference>
<accession>A0AAP3GE58</accession>
<keyword evidence="4" id="KW-1185">Reference proteome</keyword>
<comment type="caution">
    <text evidence="1">The sequence shown here is derived from an EMBL/GenBank/DDBJ whole genome shotgun (WGS) entry which is preliminary data.</text>
</comment>